<gene>
    <name evidence="1" type="ORF">GMA8713_04167</name>
</gene>
<dbReference type="Proteomes" id="UP000073601">
    <property type="component" value="Unassembled WGS sequence"/>
</dbReference>
<name>A0A128FIJ3_9GAMM</name>
<evidence type="ECO:0000313" key="1">
    <source>
        <dbReference type="EMBL" id="CZF86134.1"/>
    </source>
</evidence>
<organism evidence="1 2">
    <name type="scientific">Grimontia marina</name>
    <dbReference type="NCBI Taxonomy" id="646534"/>
    <lineage>
        <taxon>Bacteria</taxon>
        <taxon>Pseudomonadati</taxon>
        <taxon>Pseudomonadota</taxon>
        <taxon>Gammaproteobacteria</taxon>
        <taxon>Vibrionales</taxon>
        <taxon>Vibrionaceae</taxon>
        <taxon>Grimontia</taxon>
    </lineage>
</organism>
<proteinExistence type="predicted"/>
<protein>
    <submittedName>
        <fullName evidence="1">Uncharacterized protein</fullName>
    </submittedName>
</protein>
<evidence type="ECO:0000313" key="2">
    <source>
        <dbReference type="Proteomes" id="UP000073601"/>
    </source>
</evidence>
<dbReference type="EMBL" id="FIZY01000053">
    <property type="protein sequence ID" value="CZF86134.1"/>
    <property type="molecule type" value="Genomic_DNA"/>
</dbReference>
<accession>A0A128FIJ3</accession>
<keyword evidence="2" id="KW-1185">Reference proteome</keyword>
<dbReference type="AlphaFoldDB" id="A0A128FIJ3"/>
<sequence length="60" mass="6233">MVELDGGPSPIRTVKSSVIGLVGTAPDADATLFPLKSPQTATKTITKGQQPLPSIKIKTM</sequence>
<reference evidence="2" key="1">
    <citation type="submission" date="2016-02" db="EMBL/GenBank/DDBJ databases">
        <authorList>
            <person name="Rodrigo-Torres Lidia"/>
            <person name="Arahal R.David."/>
        </authorList>
    </citation>
    <scope>NUCLEOTIDE SEQUENCE [LARGE SCALE GENOMIC DNA]</scope>
    <source>
        <strain evidence="2">CECT 8713</strain>
    </source>
</reference>